<dbReference type="PROSITE" id="PS01153">
    <property type="entry name" value="NOL1_NOP2_SUN"/>
    <property type="match status" value="1"/>
</dbReference>
<keyword evidence="3 6" id="KW-0808">Transferase</keyword>
<dbReference type="PROSITE" id="PS51686">
    <property type="entry name" value="SAM_MT_RSMB_NOP"/>
    <property type="match status" value="1"/>
</dbReference>
<sequence>MTKRSPRLPDAFVERLYAAFPPARAEQILAGMRRPRPVTLRVNALKTDVRSLMAHLRQARIKVDRVAWHPEALVVKDARERDLAALPGYEQGLFYLQSLSSMLPPLVLAPQPGERVLDLAAAPGSKTTQMAAMMDNRGYILANDANPVRAERLRFNLSRQGVTIAEVSVHDGRRVGGRLGPVFDRVLLDAPCSGEGRFVEGDPRTHRHWSEKLVRRMVALQRRLLASALRATRPGGVVVYATCTLNPDENEGVVDWALKRYGEALEVLPVALDVPGRWEGLTEVGGVSLHPSLRLAVRIPPSPTMEGFFVCKLRVREGGEPWQASSRPST</sequence>
<evidence type="ECO:0000256" key="5">
    <source>
        <dbReference type="ARBA" id="ARBA00022884"/>
    </source>
</evidence>
<dbReference type="InterPro" id="IPR001678">
    <property type="entry name" value="MeTrfase_RsmB-F_NOP2_dom"/>
</dbReference>
<feature type="binding site" evidence="6">
    <location>
        <position position="189"/>
    </location>
    <ligand>
        <name>S-adenosyl-L-methionine</name>
        <dbReference type="ChEBI" id="CHEBI:59789"/>
    </ligand>
</feature>
<feature type="domain" description="SAM-dependent MTase RsmB/NOP-type" evidence="7">
    <location>
        <begin position="28"/>
        <end position="316"/>
    </location>
</feature>
<keyword evidence="2 6" id="KW-0489">Methyltransferase</keyword>
<keyword evidence="9" id="KW-1185">Reference proteome</keyword>
<name>A0ABZ1BQF8_9FIRM</name>
<dbReference type="Pfam" id="PF01189">
    <property type="entry name" value="Methyltr_RsmB-F"/>
    <property type="match status" value="1"/>
</dbReference>
<keyword evidence="5 6" id="KW-0694">RNA-binding</keyword>
<protein>
    <submittedName>
        <fullName evidence="8">RsmB/NOP family class I SAM-dependent RNA methyltransferase</fullName>
        <ecNumber evidence="8">2.1.1.-</ecNumber>
    </submittedName>
</protein>
<dbReference type="Gene3D" id="3.40.50.150">
    <property type="entry name" value="Vaccinia Virus protein VP39"/>
    <property type="match status" value="1"/>
</dbReference>
<proteinExistence type="inferred from homology"/>
<keyword evidence="4 6" id="KW-0949">S-adenosyl-L-methionine</keyword>
<dbReference type="Pfam" id="PF22458">
    <property type="entry name" value="RsmF-B_ferredox"/>
    <property type="match status" value="1"/>
</dbReference>
<dbReference type="NCBIfam" id="TIGR00446">
    <property type="entry name" value="nop2p"/>
    <property type="match status" value="1"/>
</dbReference>
<evidence type="ECO:0000313" key="9">
    <source>
        <dbReference type="Proteomes" id="UP001333102"/>
    </source>
</evidence>
<dbReference type="InterPro" id="IPR011023">
    <property type="entry name" value="Nop2p"/>
</dbReference>
<evidence type="ECO:0000259" key="7">
    <source>
        <dbReference type="PROSITE" id="PS51686"/>
    </source>
</evidence>
<evidence type="ECO:0000256" key="6">
    <source>
        <dbReference type="PROSITE-ProRule" id="PRU01023"/>
    </source>
</evidence>
<organism evidence="8 9">
    <name type="scientific">Geochorda subterranea</name>
    <dbReference type="NCBI Taxonomy" id="3109564"/>
    <lineage>
        <taxon>Bacteria</taxon>
        <taxon>Bacillati</taxon>
        <taxon>Bacillota</taxon>
        <taxon>Limnochordia</taxon>
        <taxon>Limnochordales</taxon>
        <taxon>Geochordaceae</taxon>
        <taxon>Geochorda</taxon>
    </lineage>
</organism>
<gene>
    <name evidence="8" type="ORF">VLY81_13140</name>
</gene>
<feature type="binding site" evidence="6">
    <location>
        <position position="171"/>
    </location>
    <ligand>
        <name>S-adenosyl-L-methionine</name>
        <dbReference type="ChEBI" id="CHEBI:59789"/>
    </ligand>
</feature>
<feature type="active site" description="Nucleophile" evidence="6">
    <location>
        <position position="243"/>
    </location>
</feature>
<dbReference type="EC" id="2.1.1.-" evidence="8"/>
<feature type="binding site" evidence="6">
    <location>
        <begin position="120"/>
        <end position="126"/>
    </location>
    <ligand>
        <name>S-adenosyl-L-methionine</name>
        <dbReference type="ChEBI" id="CHEBI:59789"/>
    </ligand>
</feature>
<evidence type="ECO:0000256" key="2">
    <source>
        <dbReference type="ARBA" id="ARBA00022603"/>
    </source>
</evidence>
<dbReference type="CDD" id="cd02440">
    <property type="entry name" value="AdoMet_MTases"/>
    <property type="match status" value="1"/>
</dbReference>
<dbReference type="Proteomes" id="UP001333102">
    <property type="component" value="Chromosome"/>
</dbReference>
<dbReference type="EMBL" id="CP141614">
    <property type="protein sequence ID" value="WRP14347.1"/>
    <property type="molecule type" value="Genomic_DNA"/>
</dbReference>
<dbReference type="SUPFAM" id="SSF53335">
    <property type="entry name" value="S-adenosyl-L-methionine-dependent methyltransferases"/>
    <property type="match status" value="1"/>
</dbReference>
<dbReference type="PANTHER" id="PTHR22807">
    <property type="entry name" value="NOP2 YEAST -RELATED NOL1/NOP2/FMU SUN DOMAIN-CONTAINING"/>
    <property type="match status" value="1"/>
</dbReference>
<dbReference type="Gene3D" id="3.30.70.1170">
    <property type="entry name" value="Sun protein, domain 3"/>
    <property type="match status" value="1"/>
</dbReference>
<dbReference type="RefSeq" id="WP_324668663.1">
    <property type="nucleotide sequence ID" value="NZ_CP141614.1"/>
</dbReference>
<dbReference type="InterPro" id="IPR054728">
    <property type="entry name" value="RsmB-like_ferredoxin"/>
</dbReference>
<dbReference type="PRINTS" id="PR02008">
    <property type="entry name" value="RCMTFAMILY"/>
</dbReference>
<accession>A0ABZ1BQF8</accession>
<dbReference type="GO" id="GO:0032259">
    <property type="term" value="P:methylation"/>
    <property type="evidence" value="ECO:0007669"/>
    <property type="project" value="UniProtKB-KW"/>
</dbReference>
<dbReference type="InterPro" id="IPR049560">
    <property type="entry name" value="MeTrfase_RsmB-F_NOP2_cat"/>
</dbReference>
<dbReference type="InterPro" id="IPR029063">
    <property type="entry name" value="SAM-dependent_MTases_sf"/>
</dbReference>
<dbReference type="InterPro" id="IPR018314">
    <property type="entry name" value="RsmB/NOL1/NOP2-like_CS"/>
</dbReference>
<evidence type="ECO:0000256" key="1">
    <source>
        <dbReference type="ARBA" id="ARBA00007494"/>
    </source>
</evidence>
<dbReference type="PANTHER" id="PTHR22807:SF30">
    <property type="entry name" value="28S RRNA (CYTOSINE(4447)-C(5))-METHYLTRANSFERASE-RELATED"/>
    <property type="match status" value="1"/>
</dbReference>
<feature type="binding site" evidence="6">
    <location>
        <position position="144"/>
    </location>
    <ligand>
        <name>S-adenosyl-L-methionine</name>
        <dbReference type="ChEBI" id="CHEBI:59789"/>
    </ligand>
</feature>
<comment type="similarity">
    <text evidence="1 6">Belongs to the class I-like SAM-binding methyltransferase superfamily. RsmB/NOP family.</text>
</comment>
<dbReference type="GO" id="GO:0008168">
    <property type="term" value="F:methyltransferase activity"/>
    <property type="evidence" value="ECO:0007669"/>
    <property type="project" value="UniProtKB-KW"/>
</dbReference>
<reference evidence="9" key="1">
    <citation type="submission" date="2023-12" db="EMBL/GenBank/DDBJ databases">
        <title>Novel isolates from deep terrestrial aquifers shed light on the physiology and ecology of the class Limnochordia.</title>
        <authorList>
            <person name="Karnachuk O.V."/>
            <person name="Lukina A.P."/>
            <person name="Avakyan M.R."/>
            <person name="Kadnikov V."/>
            <person name="Begmatov S."/>
            <person name="Beletsky A.V."/>
            <person name="Mardanov A.V."/>
            <person name="Ravin N.V."/>
        </authorList>
    </citation>
    <scope>NUCLEOTIDE SEQUENCE [LARGE SCALE GENOMIC DNA]</scope>
    <source>
        <strain evidence="9">LN</strain>
    </source>
</reference>
<evidence type="ECO:0000313" key="8">
    <source>
        <dbReference type="EMBL" id="WRP14347.1"/>
    </source>
</evidence>
<evidence type="ECO:0000256" key="4">
    <source>
        <dbReference type="ARBA" id="ARBA00022691"/>
    </source>
</evidence>
<dbReference type="InterPro" id="IPR023267">
    <property type="entry name" value="RCMT"/>
</dbReference>
<evidence type="ECO:0000256" key="3">
    <source>
        <dbReference type="ARBA" id="ARBA00022679"/>
    </source>
</evidence>